<evidence type="ECO:0000256" key="2">
    <source>
        <dbReference type="ARBA" id="ARBA00012418"/>
    </source>
</evidence>
<comment type="catalytic activity">
    <reaction evidence="10 11">
        <text>RNA(n) + a ribonucleoside 5'-triphosphate = RNA(n+1) + diphosphate</text>
        <dbReference type="Rhea" id="RHEA:21248"/>
        <dbReference type="Rhea" id="RHEA-COMP:14527"/>
        <dbReference type="Rhea" id="RHEA-COMP:17342"/>
        <dbReference type="ChEBI" id="CHEBI:33019"/>
        <dbReference type="ChEBI" id="CHEBI:61557"/>
        <dbReference type="ChEBI" id="CHEBI:140395"/>
        <dbReference type="EC" id="2.7.7.6"/>
    </reaction>
</comment>
<comment type="subunit">
    <text evidence="11">The RNAP catalytic core consists of 2 alpha, 1 beta, 1 beta' and 1 omega subunit. When a sigma factor is associated with the core the holoenzyme is formed, which can initiate transcription.</text>
</comment>
<keyword evidence="5 11" id="KW-0808">Transferase</keyword>
<evidence type="ECO:0000256" key="7">
    <source>
        <dbReference type="ARBA" id="ARBA00023163"/>
    </source>
</evidence>
<dbReference type="HAMAP" id="MF_00366">
    <property type="entry name" value="RNApol_bact_RpoZ"/>
    <property type="match status" value="1"/>
</dbReference>
<dbReference type="InterPro" id="IPR006110">
    <property type="entry name" value="Pol_omega/Rpo6/RPB6"/>
</dbReference>
<dbReference type="GO" id="GO:0000428">
    <property type="term" value="C:DNA-directed RNA polymerase complex"/>
    <property type="evidence" value="ECO:0007669"/>
    <property type="project" value="UniProtKB-KW"/>
</dbReference>
<evidence type="ECO:0000256" key="6">
    <source>
        <dbReference type="ARBA" id="ARBA00022695"/>
    </source>
</evidence>
<organism evidence="12 13">
    <name type="scientific">OM182 bacterium</name>
    <dbReference type="NCBI Taxonomy" id="2510334"/>
    <lineage>
        <taxon>Bacteria</taxon>
        <taxon>Pseudomonadati</taxon>
        <taxon>Pseudomonadota</taxon>
        <taxon>Gammaproteobacteria</taxon>
        <taxon>OMG group</taxon>
        <taxon>OM182 clade</taxon>
    </lineage>
</organism>
<evidence type="ECO:0000313" key="12">
    <source>
        <dbReference type="EMBL" id="RZO78256.1"/>
    </source>
</evidence>
<protein>
    <recommendedName>
        <fullName evidence="3 11">DNA-directed RNA polymerase subunit omega</fullName>
        <shortName evidence="11">RNAP omega subunit</shortName>
        <ecNumber evidence="2 11">2.7.7.6</ecNumber>
    </recommendedName>
    <alternativeName>
        <fullName evidence="9 11">RNA polymerase omega subunit</fullName>
    </alternativeName>
    <alternativeName>
        <fullName evidence="8 11">Transcriptase subunit omega</fullName>
    </alternativeName>
</protein>
<dbReference type="Pfam" id="PF01192">
    <property type="entry name" value="RNA_pol_Rpb6"/>
    <property type="match status" value="1"/>
</dbReference>
<dbReference type="InterPro" id="IPR036161">
    <property type="entry name" value="RPB6/omega-like_sf"/>
</dbReference>
<dbReference type="PANTHER" id="PTHR34476">
    <property type="entry name" value="DNA-DIRECTED RNA POLYMERASE SUBUNIT OMEGA"/>
    <property type="match status" value="1"/>
</dbReference>
<comment type="similarity">
    <text evidence="1 11">Belongs to the RNA polymerase subunit omega family.</text>
</comment>
<dbReference type="SMART" id="SM01409">
    <property type="entry name" value="RNA_pol_Rpb6"/>
    <property type="match status" value="1"/>
</dbReference>
<evidence type="ECO:0000256" key="4">
    <source>
        <dbReference type="ARBA" id="ARBA00022478"/>
    </source>
</evidence>
<evidence type="ECO:0000313" key="13">
    <source>
        <dbReference type="Proteomes" id="UP000320404"/>
    </source>
</evidence>
<evidence type="ECO:0000256" key="5">
    <source>
        <dbReference type="ARBA" id="ARBA00022679"/>
    </source>
</evidence>
<dbReference type="AlphaFoldDB" id="A0A520S721"/>
<comment type="function">
    <text evidence="11">Promotes RNA polymerase assembly. Latches the N- and C-terminal regions of the beta' subunit thereby facilitating its interaction with the beta and alpha subunits.</text>
</comment>
<accession>A0A520S721</accession>
<proteinExistence type="inferred from homology"/>
<name>A0A520S721_9GAMM</name>
<dbReference type="EC" id="2.7.7.6" evidence="2 11"/>
<gene>
    <name evidence="11" type="primary">rpoZ</name>
    <name evidence="12" type="ORF">EVA69_00395</name>
</gene>
<evidence type="ECO:0000256" key="3">
    <source>
        <dbReference type="ARBA" id="ARBA00013725"/>
    </source>
</evidence>
<sequence length="95" mass="10548">MARITVEDCLDKVDNRFELVMVSSKRARQIQTGGKDPMVSVDNDKPTVIALREIADGHVTNAILVEKPSVELEEVQEELAEAVAEQQDDKPTTEI</sequence>
<dbReference type="EMBL" id="SHAH01000002">
    <property type="protein sequence ID" value="RZO78256.1"/>
    <property type="molecule type" value="Genomic_DNA"/>
</dbReference>
<dbReference type="SUPFAM" id="SSF63562">
    <property type="entry name" value="RPB6/omega subunit-like"/>
    <property type="match status" value="1"/>
</dbReference>
<dbReference type="NCBIfam" id="TIGR00690">
    <property type="entry name" value="rpoZ"/>
    <property type="match status" value="1"/>
</dbReference>
<dbReference type="Gene3D" id="3.90.940.10">
    <property type="match status" value="1"/>
</dbReference>
<dbReference type="GO" id="GO:0003899">
    <property type="term" value="F:DNA-directed RNA polymerase activity"/>
    <property type="evidence" value="ECO:0007669"/>
    <property type="project" value="UniProtKB-UniRule"/>
</dbReference>
<evidence type="ECO:0000256" key="1">
    <source>
        <dbReference type="ARBA" id="ARBA00006711"/>
    </source>
</evidence>
<dbReference type="GO" id="GO:0006351">
    <property type="term" value="P:DNA-templated transcription"/>
    <property type="evidence" value="ECO:0007669"/>
    <property type="project" value="UniProtKB-UniRule"/>
</dbReference>
<reference evidence="12 13" key="1">
    <citation type="submission" date="2019-02" db="EMBL/GenBank/DDBJ databases">
        <title>Prokaryotic population dynamics and viral predation in marine succession experiment using metagenomics: the confinement effect.</title>
        <authorList>
            <person name="Haro-Moreno J.M."/>
            <person name="Rodriguez-Valera F."/>
            <person name="Lopez-Perez M."/>
        </authorList>
    </citation>
    <scope>NUCLEOTIDE SEQUENCE [LARGE SCALE GENOMIC DNA]</scope>
    <source>
        <strain evidence="12">MED-G158</strain>
    </source>
</reference>
<keyword evidence="4 11" id="KW-0240">DNA-directed RNA polymerase</keyword>
<dbReference type="InterPro" id="IPR003716">
    <property type="entry name" value="DNA-dir_RNA_pol_omega"/>
</dbReference>
<keyword evidence="7 11" id="KW-0804">Transcription</keyword>
<dbReference type="Proteomes" id="UP000320404">
    <property type="component" value="Unassembled WGS sequence"/>
</dbReference>
<evidence type="ECO:0000256" key="9">
    <source>
        <dbReference type="ARBA" id="ARBA00030998"/>
    </source>
</evidence>
<keyword evidence="6 11" id="KW-0548">Nucleotidyltransferase</keyword>
<evidence type="ECO:0000256" key="11">
    <source>
        <dbReference type="HAMAP-Rule" id="MF_00366"/>
    </source>
</evidence>
<evidence type="ECO:0000256" key="8">
    <source>
        <dbReference type="ARBA" id="ARBA00029924"/>
    </source>
</evidence>
<evidence type="ECO:0000256" key="10">
    <source>
        <dbReference type="ARBA" id="ARBA00048552"/>
    </source>
</evidence>
<dbReference type="PANTHER" id="PTHR34476:SF1">
    <property type="entry name" value="DNA-DIRECTED RNA POLYMERASE SUBUNIT OMEGA"/>
    <property type="match status" value="1"/>
</dbReference>
<dbReference type="GO" id="GO:0003677">
    <property type="term" value="F:DNA binding"/>
    <property type="evidence" value="ECO:0007669"/>
    <property type="project" value="UniProtKB-UniRule"/>
</dbReference>
<comment type="caution">
    <text evidence="12">The sequence shown here is derived from an EMBL/GenBank/DDBJ whole genome shotgun (WGS) entry which is preliminary data.</text>
</comment>